<evidence type="ECO:0000259" key="1">
    <source>
        <dbReference type="Pfam" id="PF12680"/>
    </source>
</evidence>
<comment type="caution">
    <text evidence="2">The sequence shown here is derived from an EMBL/GenBank/DDBJ whole genome shotgun (WGS) entry which is preliminary data.</text>
</comment>
<feature type="domain" description="SnoaL-like" evidence="1">
    <location>
        <begin position="14"/>
        <end position="100"/>
    </location>
</feature>
<gene>
    <name evidence="2" type="ORF">GCM10009851_15610</name>
</gene>
<sequence length="224" mass="23361">MSAKEIVTSAVERLFNQKDLVVVDEVFGPVYVQHSALGPDGVDGLKGLIGRLPAASGYELVRALADGELVVTEGVFTGFAPVPLTGYDVWRLVDGRVVEHWDALGAAATHATGEESGAGSGDVAVNRSFVAGWVENGLIGGDPDAVAASVGEGGRDAFVDPALVYSALHAVIADGDLVYTRSEGSLEGPVIINDVWRVKDGRIVERWGLVAPVPAEFPHSNGAF</sequence>
<dbReference type="Gene3D" id="3.10.450.50">
    <property type="match status" value="2"/>
</dbReference>
<reference evidence="2 3" key="1">
    <citation type="journal article" date="2019" name="Int. J. Syst. Evol. Microbiol.">
        <title>The Global Catalogue of Microorganisms (GCM) 10K type strain sequencing project: providing services to taxonomists for standard genome sequencing and annotation.</title>
        <authorList>
            <consortium name="The Broad Institute Genomics Platform"/>
            <consortium name="The Broad Institute Genome Sequencing Center for Infectious Disease"/>
            <person name="Wu L."/>
            <person name="Ma J."/>
        </authorList>
    </citation>
    <scope>NUCLEOTIDE SEQUENCE [LARGE SCALE GENOMIC DNA]</scope>
    <source>
        <strain evidence="2 3">JCM 16117</strain>
    </source>
</reference>
<dbReference type="EMBL" id="BAAAQY010000004">
    <property type="protein sequence ID" value="GAA2231543.1"/>
    <property type="molecule type" value="Genomic_DNA"/>
</dbReference>
<accession>A0ABN3DHQ3</accession>
<dbReference type="InterPro" id="IPR032710">
    <property type="entry name" value="NTF2-like_dom_sf"/>
</dbReference>
<dbReference type="SUPFAM" id="SSF54427">
    <property type="entry name" value="NTF2-like"/>
    <property type="match status" value="2"/>
</dbReference>
<evidence type="ECO:0000313" key="2">
    <source>
        <dbReference type="EMBL" id="GAA2231543.1"/>
    </source>
</evidence>
<proteinExistence type="predicted"/>
<name>A0ABN3DHQ3_9MICO</name>
<dbReference type="Pfam" id="PF12680">
    <property type="entry name" value="SnoaL_2"/>
    <property type="match status" value="1"/>
</dbReference>
<dbReference type="Proteomes" id="UP001500929">
    <property type="component" value="Unassembled WGS sequence"/>
</dbReference>
<evidence type="ECO:0000313" key="3">
    <source>
        <dbReference type="Proteomes" id="UP001500929"/>
    </source>
</evidence>
<protein>
    <submittedName>
        <fullName evidence="2">Nuclear transport factor 2 family protein</fullName>
    </submittedName>
</protein>
<keyword evidence="3" id="KW-1185">Reference proteome</keyword>
<dbReference type="RefSeq" id="WP_259479059.1">
    <property type="nucleotide sequence ID" value="NZ_BAAAQY010000004.1"/>
</dbReference>
<organism evidence="2 3">
    <name type="scientific">Herbiconiux moechotypicola</name>
    <dbReference type="NCBI Taxonomy" id="637393"/>
    <lineage>
        <taxon>Bacteria</taxon>
        <taxon>Bacillati</taxon>
        <taxon>Actinomycetota</taxon>
        <taxon>Actinomycetes</taxon>
        <taxon>Micrococcales</taxon>
        <taxon>Microbacteriaceae</taxon>
        <taxon>Herbiconiux</taxon>
    </lineage>
</organism>
<dbReference type="InterPro" id="IPR037401">
    <property type="entry name" value="SnoaL-like"/>
</dbReference>